<evidence type="ECO:0000256" key="1">
    <source>
        <dbReference type="ARBA" id="ARBA00000085"/>
    </source>
</evidence>
<dbReference type="InterPro" id="IPR011006">
    <property type="entry name" value="CheY-like_superfamily"/>
</dbReference>
<dbReference type="PANTHER" id="PTHR43065:SF42">
    <property type="entry name" value="TWO-COMPONENT SENSOR PPRA"/>
    <property type="match status" value="1"/>
</dbReference>
<dbReference type="InterPro" id="IPR036890">
    <property type="entry name" value="HATPase_C_sf"/>
</dbReference>
<dbReference type="SUPFAM" id="SSF47384">
    <property type="entry name" value="Homodimeric domain of signal transducing histidine kinase"/>
    <property type="match status" value="1"/>
</dbReference>
<evidence type="ECO:0000256" key="4">
    <source>
        <dbReference type="ARBA" id="ARBA00022553"/>
    </source>
</evidence>
<dbReference type="Gene3D" id="3.30.565.10">
    <property type="entry name" value="Histidine kinase-like ATPase, C-terminal domain"/>
    <property type="match status" value="1"/>
</dbReference>
<dbReference type="SMART" id="SM00448">
    <property type="entry name" value="REC"/>
    <property type="match status" value="1"/>
</dbReference>
<dbReference type="EMBL" id="AP009153">
    <property type="protein sequence ID" value="BAH38486.1"/>
    <property type="molecule type" value="Genomic_DNA"/>
</dbReference>
<dbReference type="SUPFAM" id="SSF55874">
    <property type="entry name" value="ATPase domain of HSP90 chaperone/DNA topoisomerase II/histidine kinase"/>
    <property type="match status" value="1"/>
</dbReference>
<dbReference type="InterPro" id="IPR036097">
    <property type="entry name" value="HisK_dim/P_sf"/>
</dbReference>
<protein>
    <recommendedName>
        <fullName evidence="3">histidine kinase</fullName>
        <ecNumber evidence="3">2.7.13.3</ecNumber>
    </recommendedName>
</protein>
<keyword evidence="4 8" id="KW-0597">Phosphoprotein</keyword>
<dbReference type="Gene3D" id="3.40.50.2300">
    <property type="match status" value="1"/>
</dbReference>
<dbReference type="InterPro" id="IPR003661">
    <property type="entry name" value="HisK_dim/P_dom"/>
</dbReference>
<dbReference type="EC" id="2.7.13.3" evidence="3"/>
<dbReference type="InterPro" id="IPR042240">
    <property type="entry name" value="CHASE_sf"/>
</dbReference>
<keyword evidence="7" id="KW-0472">Membrane</keyword>
<dbReference type="PROSITE" id="PS50839">
    <property type="entry name" value="CHASE"/>
    <property type="match status" value="1"/>
</dbReference>
<evidence type="ECO:0000256" key="7">
    <source>
        <dbReference type="ARBA" id="ARBA00023136"/>
    </source>
</evidence>
<keyword evidence="5" id="KW-0812">Transmembrane</keyword>
<feature type="modified residue" description="4-aspartylphosphate" evidence="8">
    <location>
        <position position="637"/>
    </location>
</feature>
<dbReference type="InterPro" id="IPR006189">
    <property type="entry name" value="CHASE_dom"/>
</dbReference>
<dbReference type="InterPro" id="IPR001789">
    <property type="entry name" value="Sig_transdc_resp-reg_receiver"/>
</dbReference>
<dbReference type="STRING" id="379066.GAU_1444"/>
<dbReference type="eggNOG" id="COG0745">
    <property type="taxonomic scope" value="Bacteria"/>
</dbReference>
<dbReference type="SMART" id="SM00388">
    <property type="entry name" value="HisKA"/>
    <property type="match status" value="1"/>
</dbReference>
<dbReference type="HOGENOM" id="CLU_390120_0_0_0"/>
<feature type="domain" description="Histidine kinase" evidence="9">
    <location>
        <begin position="331"/>
        <end position="567"/>
    </location>
</feature>
<reference evidence="13" key="1">
    <citation type="submission" date="2006-03" db="EMBL/GenBank/DDBJ databases">
        <title>Complete genome sequence of Gemmatimonas aurantiaca T-27 that represents a novel phylum Gemmatimonadetes.</title>
        <authorList>
            <person name="Takasaki K."/>
            <person name="Ichikawa N."/>
            <person name="Miura H."/>
            <person name="Matsushita S."/>
            <person name="Watanabe Y."/>
            <person name="Oguchi A."/>
            <person name="Ankai A."/>
            <person name="Yashiro I."/>
            <person name="Takahashi M."/>
            <person name="Terui Y."/>
            <person name="Fukui S."/>
            <person name="Yokoyama H."/>
            <person name="Tanikawa S."/>
            <person name="Hanada S."/>
            <person name="Kamagata Y."/>
            <person name="Fujita N."/>
        </authorList>
    </citation>
    <scope>NUCLEOTIDE SEQUENCE [LARGE SCALE GENOMIC DNA]</scope>
    <source>
        <strain evidence="13">T-27 / DSM 14586 / JCM 11422 / NBRC 100505</strain>
    </source>
</reference>
<dbReference type="Pfam" id="PF02518">
    <property type="entry name" value="HATPase_c"/>
    <property type="match status" value="1"/>
</dbReference>
<dbReference type="CDD" id="cd00082">
    <property type="entry name" value="HisKA"/>
    <property type="match status" value="1"/>
</dbReference>
<dbReference type="InterPro" id="IPR005467">
    <property type="entry name" value="His_kinase_dom"/>
</dbReference>
<evidence type="ECO:0000256" key="2">
    <source>
        <dbReference type="ARBA" id="ARBA00004370"/>
    </source>
</evidence>
<evidence type="ECO:0000259" key="11">
    <source>
        <dbReference type="PROSITE" id="PS50839"/>
    </source>
</evidence>
<name>C1A8C6_GEMAT</name>
<evidence type="ECO:0000256" key="8">
    <source>
        <dbReference type="PROSITE-ProRule" id="PRU00169"/>
    </source>
</evidence>
<comment type="catalytic activity">
    <reaction evidence="1">
        <text>ATP + protein L-histidine = ADP + protein N-phospho-L-histidine.</text>
        <dbReference type="EC" id="2.7.13.3"/>
    </reaction>
</comment>
<evidence type="ECO:0000256" key="5">
    <source>
        <dbReference type="ARBA" id="ARBA00022692"/>
    </source>
</evidence>
<dbReference type="Proteomes" id="UP000002209">
    <property type="component" value="Chromosome"/>
</dbReference>
<keyword evidence="13" id="KW-1185">Reference proteome</keyword>
<feature type="domain" description="CHASE" evidence="11">
    <location>
        <begin position="112"/>
        <end position="171"/>
    </location>
</feature>
<dbReference type="AlphaFoldDB" id="C1A8C6"/>
<dbReference type="InterPro" id="IPR004358">
    <property type="entry name" value="Sig_transdc_His_kin-like_C"/>
</dbReference>
<dbReference type="SUPFAM" id="SSF52172">
    <property type="entry name" value="CheY-like"/>
    <property type="match status" value="1"/>
</dbReference>
<comment type="subcellular location">
    <subcellularLocation>
        <location evidence="2">Membrane</location>
    </subcellularLocation>
</comment>
<sequence>MPGPSRLRTRSIVAALLTFVGALLVGVAFDRWYGESLMERERERVRAYVAPYAGAIEGVFNRHVGRLAGLVAFVDAQPSVSSMHAAFPTIAEGLRAAAPGLRALQLNRAGRIVATFPMADSARLLGYDLLSDPRPEIRGDVRRAMDSDHMVISGPSALLQGGVGLILRQRVSNVRAGFPDLVTMVLDLDPLFEEADGAAVPKSVRTVLLDRRGQALRGDLGDVTEPTMTPVRIGDGDWTVLASPVGGWGAAVADDLRPTRAASVLITLLLTSLAFGVIGRQEVLRDAVDDRTHDLARANDELRRKGEERLQLEERLLHSQKMEAVGTLAGGIAHDFNNLLTAIVGFTQLSEQQVSALQNAFAGSAESDRLTELRQDLTEILKAADRASLLTAQLLTFSRRQTVTPSRVNMNGTVHDIQRMLRRLIGEQVTLVTEACEQPLPVMADSGQLAQVVVNLVVNARDALPNGGVIRVTTRALDIETSSDAPWPGLPVGQWVLLSVQDDGMGMPPDVVARMWEPFFTTKQLGDGTGLGLSTVHGIVTQAGGHVYCDSGVGRGTTVTIALPRLAHTFEAVTEPALIAARADGEVILVVEDEAGLRRLVSEILRRKGYQVRVAQDGTDALEQLSAGLAPALVLTDVVMPRMGGRELAEAITERGWQLPVLFMSGYQAGEELPDDEEHAFIGKPFTPEALVTRVRNVLVRS</sequence>
<dbReference type="InterPro" id="IPR003594">
    <property type="entry name" value="HATPase_dom"/>
</dbReference>
<evidence type="ECO:0000313" key="12">
    <source>
        <dbReference type="EMBL" id="BAH38486.1"/>
    </source>
</evidence>
<gene>
    <name evidence="12" type="ordered locus">GAU_1444</name>
</gene>
<dbReference type="Gene3D" id="1.10.287.130">
    <property type="match status" value="1"/>
</dbReference>
<dbReference type="GO" id="GO:0016020">
    <property type="term" value="C:membrane"/>
    <property type="evidence" value="ECO:0007669"/>
    <property type="project" value="UniProtKB-SubCell"/>
</dbReference>
<keyword evidence="6" id="KW-1133">Transmembrane helix</keyword>
<dbReference type="GO" id="GO:0000155">
    <property type="term" value="F:phosphorelay sensor kinase activity"/>
    <property type="evidence" value="ECO:0007669"/>
    <property type="project" value="InterPro"/>
</dbReference>
<proteinExistence type="predicted"/>
<dbReference type="RefSeq" id="WP_012682933.1">
    <property type="nucleotide sequence ID" value="NC_012489.1"/>
</dbReference>
<feature type="domain" description="Response regulatory" evidence="10">
    <location>
        <begin position="587"/>
        <end position="699"/>
    </location>
</feature>
<evidence type="ECO:0000256" key="6">
    <source>
        <dbReference type="ARBA" id="ARBA00022989"/>
    </source>
</evidence>
<evidence type="ECO:0000259" key="9">
    <source>
        <dbReference type="PROSITE" id="PS50109"/>
    </source>
</evidence>
<dbReference type="PROSITE" id="PS50110">
    <property type="entry name" value="RESPONSE_REGULATORY"/>
    <property type="match status" value="1"/>
</dbReference>
<dbReference type="PRINTS" id="PR00344">
    <property type="entry name" value="BCTRLSENSOR"/>
</dbReference>
<dbReference type="Gene3D" id="3.30.450.350">
    <property type="entry name" value="CHASE domain"/>
    <property type="match status" value="1"/>
</dbReference>
<dbReference type="PROSITE" id="PS50109">
    <property type="entry name" value="HIS_KIN"/>
    <property type="match status" value="1"/>
</dbReference>
<dbReference type="Pfam" id="PF00072">
    <property type="entry name" value="Response_reg"/>
    <property type="match status" value="1"/>
</dbReference>
<dbReference type="SMART" id="SM01079">
    <property type="entry name" value="CHASE"/>
    <property type="match status" value="1"/>
</dbReference>
<evidence type="ECO:0000313" key="13">
    <source>
        <dbReference type="Proteomes" id="UP000002209"/>
    </source>
</evidence>
<dbReference type="PANTHER" id="PTHR43065">
    <property type="entry name" value="SENSOR HISTIDINE KINASE"/>
    <property type="match status" value="1"/>
</dbReference>
<evidence type="ECO:0000259" key="10">
    <source>
        <dbReference type="PROSITE" id="PS50110"/>
    </source>
</evidence>
<dbReference type="KEGG" id="gau:GAU_1444"/>
<dbReference type="Pfam" id="PF00512">
    <property type="entry name" value="HisKA"/>
    <property type="match status" value="1"/>
</dbReference>
<dbReference type="CDD" id="cd00156">
    <property type="entry name" value="REC"/>
    <property type="match status" value="1"/>
</dbReference>
<evidence type="ECO:0000256" key="3">
    <source>
        <dbReference type="ARBA" id="ARBA00012438"/>
    </source>
</evidence>
<accession>C1A8C6</accession>
<dbReference type="SMART" id="SM00387">
    <property type="entry name" value="HATPase_c"/>
    <property type="match status" value="1"/>
</dbReference>
<dbReference type="OrthoDB" id="9796100at2"/>
<dbReference type="eggNOG" id="COG4191">
    <property type="taxonomic scope" value="Bacteria"/>
</dbReference>
<organism evidence="12 13">
    <name type="scientific">Gemmatimonas aurantiaca (strain DSM 14586 / JCM 11422 / NBRC 100505 / T-27)</name>
    <dbReference type="NCBI Taxonomy" id="379066"/>
    <lineage>
        <taxon>Bacteria</taxon>
        <taxon>Pseudomonadati</taxon>
        <taxon>Gemmatimonadota</taxon>
        <taxon>Gemmatimonadia</taxon>
        <taxon>Gemmatimonadales</taxon>
        <taxon>Gemmatimonadaceae</taxon>
        <taxon>Gemmatimonas</taxon>
    </lineage>
</organism>